<dbReference type="InterPro" id="IPR006597">
    <property type="entry name" value="Sel1-like"/>
</dbReference>
<dbReference type="InterPro" id="IPR011990">
    <property type="entry name" value="TPR-like_helical_dom_sf"/>
</dbReference>
<dbReference type="Proteomes" id="UP000322634">
    <property type="component" value="Unassembled WGS sequence"/>
</dbReference>
<evidence type="ECO:0000313" key="3">
    <source>
        <dbReference type="EMBL" id="TYC15858.1"/>
    </source>
</evidence>
<dbReference type="Pfam" id="PF14559">
    <property type="entry name" value="TPR_19"/>
    <property type="match status" value="1"/>
</dbReference>
<feature type="region of interest" description="Disordered" evidence="2">
    <location>
        <begin position="60"/>
        <end position="80"/>
    </location>
</feature>
<protein>
    <submittedName>
        <fullName evidence="3">Sel1 repeat family protein</fullName>
    </submittedName>
</protein>
<dbReference type="OrthoDB" id="3964962at2"/>
<dbReference type="InterPro" id="IPR019734">
    <property type="entry name" value="TPR_rpt"/>
</dbReference>
<dbReference type="PANTHER" id="PTHR11102">
    <property type="entry name" value="SEL-1-LIKE PROTEIN"/>
    <property type="match status" value="1"/>
</dbReference>
<evidence type="ECO:0000256" key="1">
    <source>
        <dbReference type="SAM" id="Coils"/>
    </source>
</evidence>
<reference evidence="3 4" key="1">
    <citation type="submission" date="2019-08" db="EMBL/GenBank/DDBJ databases">
        <title>Actinomadura sp. nov. CYP1-5 isolated from mountain soil.</title>
        <authorList>
            <person name="Songsumanus A."/>
            <person name="Kuncharoen N."/>
            <person name="Kudo T."/>
            <person name="Yuki M."/>
            <person name="Igarashi Y."/>
            <person name="Tanasupawat S."/>
        </authorList>
    </citation>
    <scope>NUCLEOTIDE SEQUENCE [LARGE SCALE GENOMIC DNA]</scope>
    <source>
        <strain evidence="3 4">GKU157</strain>
    </source>
</reference>
<name>A0A5D0UBV3_9ACTN</name>
<dbReference type="SMART" id="SM00671">
    <property type="entry name" value="SEL1"/>
    <property type="match status" value="6"/>
</dbReference>
<evidence type="ECO:0000256" key="2">
    <source>
        <dbReference type="SAM" id="MobiDB-lite"/>
    </source>
</evidence>
<accession>A0A5D0UBV3</accession>
<keyword evidence="1" id="KW-0175">Coiled coil</keyword>
<dbReference type="InterPro" id="IPR050767">
    <property type="entry name" value="Sel1_AlgK"/>
</dbReference>
<comment type="caution">
    <text evidence="3">The sequence shown here is derived from an EMBL/GenBank/DDBJ whole genome shotgun (WGS) entry which is preliminary data.</text>
</comment>
<evidence type="ECO:0000313" key="4">
    <source>
        <dbReference type="Proteomes" id="UP000322634"/>
    </source>
</evidence>
<organism evidence="3 4">
    <name type="scientific">Actinomadura syzygii</name>
    <dbReference type="NCBI Taxonomy" id="1427538"/>
    <lineage>
        <taxon>Bacteria</taxon>
        <taxon>Bacillati</taxon>
        <taxon>Actinomycetota</taxon>
        <taxon>Actinomycetes</taxon>
        <taxon>Streptosporangiales</taxon>
        <taxon>Thermomonosporaceae</taxon>
        <taxon>Actinomadura</taxon>
    </lineage>
</organism>
<dbReference type="SMART" id="SM00028">
    <property type="entry name" value="TPR"/>
    <property type="match status" value="4"/>
</dbReference>
<dbReference type="AlphaFoldDB" id="A0A5D0UBV3"/>
<sequence length="803" mass="87954">MAGMLWFPRRATTGARLRTPGTRHDQTNAMRNARFLAWPDAAEQLVLLVVKRYRAENLRSVHGVGSNPPGEPSNLHEPGSGVRQAVAADQDAYTAGRDQYVINFGWQSEASCAQPHGRIIGELGEQDALALEVHQAFEASTASMSGQVPVLPVYLPRPGFDDRLRAAVAGAAHGSRMVVVVGDSSTGKTRACWEAIRAELPDWRIWHPLAPERPLAMAEAVRAGRVAPHTVIWLNEAQFYLQPASGEQVAAEVQALLADPSRGPVLVLGSMWPGFGAALTAVPEDPSAPDPHQAARVLLDQAEYITAPPEFTAVQLASLAATISTDPRLRAAAKQAHSGRITQELAGAPELLRRYEQASPAARAVLWAAMDARRLGHSLLLSESLLRGAAPGYLDDHEWNQVGGTPWYTDALDELTTQHRRLPGPLVEHRPRPGESRPSQRLYRLADYLEQHARTERARLCPPATFWTAAADHAQTPEDLTALGKQAMDRGRYRHADRLYRRAVDAGDTSALLYLIRLRDQAGDHQGLRRLFQQAADAGHADTLMLTARLREEAGDHQDAEWLAQRAADAGRPDTLTTLAWLREMAGDLQDAERLYRQAADAGDTSALTNLAWLREMAGDLQDAERLYRQAADAGDTSALTNLAWLREQAGDLHSAERLYRQASNAGQTDALVDLARVREKAGDYQRAEQLAQQATDAGYPDALIDIAWLRFRAGDLHSAERLYRQASNAGQTDALLHVARLRDRADDHQGAEQFYRQAADAGDTSALSYLAKLREQAGDPDGADQLRRFGLTAAGDVEDPWT</sequence>
<proteinExistence type="predicted"/>
<dbReference type="Pfam" id="PF13176">
    <property type="entry name" value="TPR_7"/>
    <property type="match status" value="1"/>
</dbReference>
<feature type="coiled-coil region" evidence="1">
    <location>
        <begin position="582"/>
        <end position="634"/>
    </location>
</feature>
<gene>
    <name evidence="3" type="ORF">FXF65_10980</name>
</gene>
<dbReference type="Gene3D" id="1.25.40.10">
    <property type="entry name" value="Tetratricopeptide repeat domain"/>
    <property type="match status" value="3"/>
</dbReference>
<dbReference type="EMBL" id="VSFF01000004">
    <property type="protein sequence ID" value="TYC15858.1"/>
    <property type="molecule type" value="Genomic_DNA"/>
</dbReference>
<keyword evidence="4" id="KW-1185">Reference proteome</keyword>
<dbReference type="PANTHER" id="PTHR11102:SF160">
    <property type="entry name" value="ERAD-ASSOCIATED E3 UBIQUITIN-PROTEIN LIGASE COMPONENT HRD3"/>
    <property type="match status" value="1"/>
</dbReference>
<dbReference type="SUPFAM" id="SSF81901">
    <property type="entry name" value="HCP-like"/>
    <property type="match status" value="1"/>
</dbReference>